<dbReference type="PANTHER" id="PTHR23235:SF139">
    <property type="entry name" value="HUCKEBEIN"/>
    <property type="match status" value="1"/>
</dbReference>
<evidence type="ECO:0000256" key="3">
    <source>
        <dbReference type="ARBA" id="ARBA00022771"/>
    </source>
</evidence>
<dbReference type="SUPFAM" id="SSF57667">
    <property type="entry name" value="beta-beta-alpha zinc fingers"/>
    <property type="match status" value="2"/>
</dbReference>
<feature type="domain" description="C2H2-type" evidence="7">
    <location>
        <begin position="284"/>
        <end position="311"/>
    </location>
</feature>
<feature type="compositionally biased region" description="Polar residues" evidence="6">
    <location>
        <begin position="47"/>
        <end position="57"/>
    </location>
</feature>
<dbReference type="Gene3D" id="3.30.160.60">
    <property type="entry name" value="Classic Zinc Finger"/>
    <property type="match status" value="3"/>
</dbReference>
<feature type="domain" description="C2H2-type" evidence="7">
    <location>
        <begin position="209"/>
        <end position="236"/>
    </location>
</feature>
<evidence type="ECO:0000313" key="9">
    <source>
        <dbReference type="Proteomes" id="UP000752696"/>
    </source>
</evidence>
<dbReference type="PROSITE" id="PS00028">
    <property type="entry name" value="ZINC_FINGER_C2H2_1"/>
    <property type="match status" value="3"/>
</dbReference>
<dbReference type="Pfam" id="PF00096">
    <property type="entry name" value="zf-C2H2"/>
    <property type="match status" value="3"/>
</dbReference>
<dbReference type="AlphaFoldDB" id="A0A6V7HIK8"/>
<feature type="compositionally biased region" description="Basic and acidic residues" evidence="6">
    <location>
        <begin position="68"/>
        <end position="87"/>
    </location>
</feature>
<dbReference type="GO" id="GO:0008270">
    <property type="term" value="F:zinc ion binding"/>
    <property type="evidence" value="ECO:0007669"/>
    <property type="project" value="UniProtKB-KW"/>
</dbReference>
<organism evidence="8 9">
    <name type="scientific">Heterotrigona itama</name>
    <dbReference type="NCBI Taxonomy" id="395501"/>
    <lineage>
        <taxon>Eukaryota</taxon>
        <taxon>Metazoa</taxon>
        <taxon>Ecdysozoa</taxon>
        <taxon>Arthropoda</taxon>
        <taxon>Hexapoda</taxon>
        <taxon>Insecta</taxon>
        <taxon>Pterygota</taxon>
        <taxon>Neoptera</taxon>
        <taxon>Endopterygota</taxon>
        <taxon>Hymenoptera</taxon>
        <taxon>Apocrita</taxon>
        <taxon>Aculeata</taxon>
        <taxon>Apoidea</taxon>
        <taxon>Anthophila</taxon>
        <taxon>Apidae</taxon>
        <taxon>Heterotrigona</taxon>
    </lineage>
</organism>
<dbReference type="InterPro" id="IPR036236">
    <property type="entry name" value="Znf_C2H2_sf"/>
</dbReference>
<dbReference type="Proteomes" id="UP000752696">
    <property type="component" value="Unassembled WGS sequence"/>
</dbReference>
<reference evidence="8" key="1">
    <citation type="submission" date="2020-07" db="EMBL/GenBank/DDBJ databases">
        <authorList>
            <person name="Nazaruddin N."/>
        </authorList>
    </citation>
    <scope>NUCLEOTIDE SEQUENCE</scope>
</reference>
<dbReference type="InterPro" id="IPR013087">
    <property type="entry name" value="Znf_C2H2_type"/>
</dbReference>
<dbReference type="EMBL" id="CAJDYZ010012724">
    <property type="protein sequence ID" value="CAD1480774.1"/>
    <property type="molecule type" value="Genomic_DNA"/>
</dbReference>
<feature type="domain" description="C2H2-type" evidence="7">
    <location>
        <begin position="254"/>
        <end position="283"/>
    </location>
</feature>
<feature type="region of interest" description="Disordered" evidence="6">
    <location>
        <begin position="47"/>
        <end position="90"/>
    </location>
</feature>
<dbReference type="OrthoDB" id="8922241at2759"/>
<evidence type="ECO:0000256" key="1">
    <source>
        <dbReference type="ARBA" id="ARBA00022723"/>
    </source>
</evidence>
<keyword evidence="9" id="KW-1185">Reference proteome</keyword>
<evidence type="ECO:0000259" key="7">
    <source>
        <dbReference type="PROSITE" id="PS50157"/>
    </source>
</evidence>
<keyword evidence="1" id="KW-0479">Metal-binding</keyword>
<keyword evidence="3 5" id="KW-0863">Zinc-finger</keyword>
<evidence type="ECO:0000256" key="6">
    <source>
        <dbReference type="SAM" id="MobiDB-lite"/>
    </source>
</evidence>
<sequence>MYNKGDVRLFRPWSVKPEEHPADDERPFTDREDTNVGILDEILIGSTEIQEPSSLQSKRAKQPSVEAGTDRSRFAKDEESSPMRNKDSQFFPPRFAVESSCRSVRAIPPSSLNIPLIAGFVVDNDVSVLHSTYQQDCLLGVNLNASLNLPQCVLHSSMMDRVLNRVASAPVTSMPHALYTPMAMEQAVEMLHRQDAVAKQMKKQRPKRFRCEHCDVAFSNNGQLKGHVRIHTGEFQSSRTVCCCPRQFQRERPFKCDFEGCGKTFTRNEELTRHKRIHTGIRPHACFVCGKRFGRKDHLKKHMRTHENRDPYRLTATTLGIFGQHPFSPYNFQIGCYYSTTFETLLRSLYSLLDTPWTRYDYREKAKGTGSTPGAKTFDSVSTTR</sequence>
<dbReference type="FunFam" id="3.30.160.60:FF:000072">
    <property type="entry name" value="zinc finger protein 143 isoform X1"/>
    <property type="match status" value="1"/>
</dbReference>
<comment type="caution">
    <text evidence="8">The sequence shown here is derived from an EMBL/GenBank/DDBJ whole genome shotgun (WGS) entry which is preliminary data.</text>
</comment>
<accession>A0A6V7HIK8</accession>
<evidence type="ECO:0000256" key="4">
    <source>
        <dbReference type="ARBA" id="ARBA00022833"/>
    </source>
</evidence>
<feature type="region of interest" description="Disordered" evidence="6">
    <location>
        <begin position="1"/>
        <end position="32"/>
    </location>
</feature>
<feature type="compositionally biased region" description="Polar residues" evidence="6">
    <location>
        <begin position="369"/>
        <end position="385"/>
    </location>
</feature>
<dbReference type="GO" id="GO:0005634">
    <property type="term" value="C:nucleus"/>
    <property type="evidence" value="ECO:0007669"/>
    <property type="project" value="UniProtKB-ARBA"/>
</dbReference>
<proteinExistence type="predicted"/>
<evidence type="ECO:0000256" key="2">
    <source>
        <dbReference type="ARBA" id="ARBA00022737"/>
    </source>
</evidence>
<evidence type="ECO:0000256" key="5">
    <source>
        <dbReference type="PROSITE-ProRule" id="PRU00042"/>
    </source>
</evidence>
<dbReference type="PROSITE" id="PS50157">
    <property type="entry name" value="ZINC_FINGER_C2H2_2"/>
    <property type="match status" value="3"/>
</dbReference>
<protein>
    <recommendedName>
        <fullName evidence="7">C2H2-type domain-containing protein</fullName>
    </recommendedName>
</protein>
<feature type="region of interest" description="Disordered" evidence="6">
    <location>
        <begin position="364"/>
        <end position="385"/>
    </location>
</feature>
<dbReference type="PANTHER" id="PTHR23235">
    <property type="entry name" value="KRUEPPEL-LIKE TRANSCRIPTION FACTOR"/>
    <property type="match status" value="1"/>
</dbReference>
<gene>
    <name evidence="8" type="ORF">MHI_LOCUS962113</name>
</gene>
<dbReference type="FunFam" id="3.30.160.60:FF:000624">
    <property type="entry name" value="zinc finger protein 697"/>
    <property type="match status" value="1"/>
</dbReference>
<keyword evidence="2" id="KW-0677">Repeat</keyword>
<dbReference type="FunFam" id="3.30.160.60:FF:000257">
    <property type="entry name" value="ZXD family zinc finger C"/>
    <property type="match status" value="1"/>
</dbReference>
<dbReference type="GO" id="GO:0000978">
    <property type="term" value="F:RNA polymerase II cis-regulatory region sequence-specific DNA binding"/>
    <property type="evidence" value="ECO:0007669"/>
    <property type="project" value="TreeGrafter"/>
</dbReference>
<dbReference type="GO" id="GO:0000981">
    <property type="term" value="F:DNA-binding transcription factor activity, RNA polymerase II-specific"/>
    <property type="evidence" value="ECO:0007669"/>
    <property type="project" value="TreeGrafter"/>
</dbReference>
<dbReference type="SMART" id="SM00355">
    <property type="entry name" value="ZnF_C2H2"/>
    <property type="match status" value="3"/>
</dbReference>
<evidence type="ECO:0000313" key="8">
    <source>
        <dbReference type="EMBL" id="CAD1480774.1"/>
    </source>
</evidence>
<keyword evidence="4" id="KW-0862">Zinc</keyword>
<name>A0A6V7HIK8_9HYME</name>
<feature type="non-terminal residue" evidence="8">
    <location>
        <position position="385"/>
    </location>
</feature>
<feature type="compositionally biased region" description="Basic and acidic residues" evidence="6">
    <location>
        <begin position="16"/>
        <end position="32"/>
    </location>
</feature>